<name>A0ABV1SHE7_9RHOB</name>
<gene>
    <name evidence="2" type="ORF">VSX56_11025</name>
</gene>
<organism evidence="2 3">
    <name type="scientific">Thioclava kandeliae</name>
    <dbReference type="NCBI Taxonomy" id="3070818"/>
    <lineage>
        <taxon>Bacteria</taxon>
        <taxon>Pseudomonadati</taxon>
        <taxon>Pseudomonadota</taxon>
        <taxon>Alphaproteobacteria</taxon>
        <taxon>Rhodobacterales</taxon>
        <taxon>Paracoccaceae</taxon>
        <taxon>Thioclava</taxon>
    </lineage>
</organism>
<keyword evidence="1" id="KW-0732">Signal</keyword>
<sequence length="340" mass="37204">MLRKHLKSRLLQAVLVLGGVLAPIAAEAACTGRNLFDAMPRATRMALTEKARQTAYGQGVVWRATKGTQSIILVGTNHVPDPRHLALQQALLPEFDKISALLVEAGPDEEAALQKAMGERSDLMFMADKTLPDMMSQRDWQALRQLGADRGIPAPLLAKMQPSFVMITLSMPRCMLGSLQAGQGGVDKRMMAEAQARNVPIMPLEPFDTLFTLMEGVPQEDEIAMLKSAMEATEDGDATMATMADLYARGEIQLIWEFERRQALDRGEDPAAVTHQLAITHDLLITTRNRNWMPVIEKAAAKGPIMVAAGALHMVGGDGLLTLLAQEGWQISPVMRKLTF</sequence>
<dbReference type="PANTHER" id="PTHR40590:SF1">
    <property type="entry name" value="CYTOPLASMIC PROTEIN"/>
    <property type="match status" value="1"/>
</dbReference>
<dbReference type="Proteomes" id="UP001438953">
    <property type="component" value="Unassembled WGS sequence"/>
</dbReference>
<dbReference type="CDD" id="cd14789">
    <property type="entry name" value="Tiki"/>
    <property type="match status" value="1"/>
</dbReference>
<feature type="signal peptide" evidence="1">
    <location>
        <begin position="1"/>
        <end position="28"/>
    </location>
</feature>
<comment type="caution">
    <text evidence="2">The sequence shown here is derived from an EMBL/GenBank/DDBJ whole genome shotgun (WGS) entry which is preliminary data.</text>
</comment>
<dbReference type="Pfam" id="PF01963">
    <property type="entry name" value="TraB_PrgY_gumN"/>
    <property type="match status" value="1"/>
</dbReference>
<proteinExistence type="predicted"/>
<feature type="chain" id="PRO_5047536660" evidence="1">
    <location>
        <begin position="29"/>
        <end position="340"/>
    </location>
</feature>
<evidence type="ECO:0000313" key="2">
    <source>
        <dbReference type="EMBL" id="MER5172308.1"/>
    </source>
</evidence>
<dbReference type="PANTHER" id="PTHR40590">
    <property type="entry name" value="CYTOPLASMIC PROTEIN-RELATED"/>
    <property type="match status" value="1"/>
</dbReference>
<reference evidence="2 3" key="1">
    <citation type="submission" date="2024-06" db="EMBL/GenBank/DDBJ databases">
        <title>Thioclava kandeliae sp. nov. from a rhizosphere soil sample of Kandelia candel in a mangrove.</title>
        <authorList>
            <person name="Mu T."/>
        </authorList>
    </citation>
    <scope>NUCLEOTIDE SEQUENCE [LARGE SCALE GENOMIC DNA]</scope>
    <source>
        <strain evidence="2 3">CPCC 100088</strain>
    </source>
</reference>
<dbReference type="RefSeq" id="WP_350937065.1">
    <property type="nucleotide sequence ID" value="NZ_JAYWLC010000007.1"/>
</dbReference>
<accession>A0ABV1SHE7</accession>
<dbReference type="EMBL" id="JAYWLC010000007">
    <property type="protein sequence ID" value="MER5172308.1"/>
    <property type="molecule type" value="Genomic_DNA"/>
</dbReference>
<keyword evidence="3" id="KW-1185">Reference proteome</keyword>
<dbReference type="InterPro" id="IPR047111">
    <property type="entry name" value="YbaP-like"/>
</dbReference>
<evidence type="ECO:0000313" key="3">
    <source>
        <dbReference type="Proteomes" id="UP001438953"/>
    </source>
</evidence>
<protein>
    <submittedName>
        <fullName evidence="2">TraB/GumN family protein</fullName>
    </submittedName>
</protein>
<evidence type="ECO:0000256" key="1">
    <source>
        <dbReference type="SAM" id="SignalP"/>
    </source>
</evidence>
<dbReference type="InterPro" id="IPR002816">
    <property type="entry name" value="TraB/PrgY/GumN_fam"/>
</dbReference>